<dbReference type="Proteomes" id="UP000019132">
    <property type="component" value="Unassembled WGS sequence"/>
</dbReference>
<evidence type="ECO:0000256" key="2">
    <source>
        <dbReference type="ARBA" id="ARBA00022670"/>
    </source>
</evidence>
<dbReference type="InterPro" id="IPR036213">
    <property type="entry name" value="Calpain_III_sf"/>
</dbReference>
<sequence>MASKPHVTLKVIVRKTSHKASGVAGKARQRDAAAKDKSQLVGVTAVRTTPNATAPTLDDSKGTSSTASVLRAHAKAPKTNFLGEIVEKPFAKSATSSGHYHGAKWHGGSGAEAKGVDLSDYDQDDDADAKAQPPSTNRPGKILFPAPRLLVTPDEWCRVSEYASPVWSCLFLRKVPKDWLVETESNGGGGLMLVPSLGEAGAEGTFELQVDCDFPLVMDELPTFKSTQSVPGEWTEATAMGCHLHSEWKKNPKLYLHLKGVRPAKVQITVTRSELEWRAKCKRDAVGTMIGFYLFHGQKLSRESSAIIVNGRPWSETDFVPLHAVHAPQELVLPPAFNEPYVIMPATYEPHKTGKFVVCVTCDVEFTLSSDPE</sequence>
<dbReference type="Pfam" id="PF01067">
    <property type="entry name" value="Calpain_III"/>
    <property type="match status" value="1"/>
</dbReference>
<dbReference type="EnsemblProtists" id="PYU1_T000096">
    <property type="protein sequence ID" value="PYU1_T000096"/>
    <property type="gene ID" value="PYU1_G000096"/>
</dbReference>
<reference evidence="8" key="2">
    <citation type="submission" date="2010-04" db="EMBL/GenBank/DDBJ databases">
        <authorList>
            <person name="Buell R."/>
            <person name="Hamilton J."/>
            <person name="Hostetler J."/>
        </authorList>
    </citation>
    <scope>NUCLEOTIDE SEQUENCE [LARGE SCALE GENOMIC DNA]</scope>
    <source>
        <strain evidence="8">DAOM:BR144</strain>
    </source>
</reference>
<dbReference type="InterPro" id="IPR022682">
    <property type="entry name" value="Calpain_domain_III"/>
</dbReference>
<proteinExistence type="inferred from homology"/>
<dbReference type="Gene3D" id="2.60.120.380">
    <property type="match status" value="1"/>
</dbReference>
<dbReference type="EMBL" id="GL376636">
    <property type="status" value="NOT_ANNOTATED_CDS"/>
    <property type="molecule type" value="Genomic_DNA"/>
</dbReference>
<keyword evidence="8" id="KW-1185">Reference proteome</keyword>
<protein>
    <recommendedName>
        <fullName evidence="6">Peptidase C2 calpain domain-containing protein</fullName>
    </recommendedName>
</protein>
<dbReference type="PANTHER" id="PTHR10183">
    <property type="entry name" value="CALPAIN"/>
    <property type="match status" value="1"/>
</dbReference>
<accession>K3W555</accession>
<feature type="compositionally biased region" description="Basic and acidic residues" evidence="5">
    <location>
        <begin position="28"/>
        <end position="38"/>
    </location>
</feature>
<dbReference type="STRING" id="431595.K3W555"/>
<evidence type="ECO:0000256" key="4">
    <source>
        <dbReference type="ARBA" id="ARBA00022807"/>
    </source>
</evidence>
<dbReference type="SMART" id="SM00720">
    <property type="entry name" value="calpain_III"/>
    <property type="match status" value="1"/>
</dbReference>
<dbReference type="GO" id="GO:0004198">
    <property type="term" value="F:calcium-dependent cysteine-type endopeptidase activity"/>
    <property type="evidence" value="ECO:0007669"/>
    <property type="project" value="InterPro"/>
</dbReference>
<reference evidence="8" key="1">
    <citation type="journal article" date="2010" name="Genome Biol.">
        <title>Genome sequence of the necrotrophic plant pathogen Pythium ultimum reveals original pathogenicity mechanisms and effector repertoire.</title>
        <authorList>
            <person name="Levesque C.A."/>
            <person name="Brouwer H."/>
            <person name="Cano L."/>
            <person name="Hamilton J.P."/>
            <person name="Holt C."/>
            <person name="Huitema E."/>
            <person name="Raffaele S."/>
            <person name="Robideau G.P."/>
            <person name="Thines M."/>
            <person name="Win J."/>
            <person name="Zerillo M.M."/>
            <person name="Beakes G.W."/>
            <person name="Boore J.L."/>
            <person name="Busam D."/>
            <person name="Dumas B."/>
            <person name="Ferriera S."/>
            <person name="Fuerstenberg S.I."/>
            <person name="Gachon C.M."/>
            <person name="Gaulin E."/>
            <person name="Govers F."/>
            <person name="Grenville-Briggs L."/>
            <person name="Horner N."/>
            <person name="Hostetler J."/>
            <person name="Jiang R.H."/>
            <person name="Johnson J."/>
            <person name="Krajaejun T."/>
            <person name="Lin H."/>
            <person name="Meijer H.J."/>
            <person name="Moore B."/>
            <person name="Morris P."/>
            <person name="Phuntmart V."/>
            <person name="Puiu D."/>
            <person name="Shetty J."/>
            <person name="Stajich J.E."/>
            <person name="Tripathy S."/>
            <person name="Wawra S."/>
            <person name="van West P."/>
            <person name="Whitty B.R."/>
            <person name="Coutinho P.M."/>
            <person name="Henrissat B."/>
            <person name="Martin F."/>
            <person name="Thomas P.D."/>
            <person name="Tyler B.M."/>
            <person name="De Vries R.P."/>
            <person name="Kamoun S."/>
            <person name="Yandell M."/>
            <person name="Tisserat N."/>
            <person name="Buell C.R."/>
        </authorList>
    </citation>
    <scope>NUCLEOTIDE SEQUENCE</scope>
    <source>
        <strain evidence="8">DAOM:BR144</strain>
    </source>
</reference>
<evidence type="ECO:0000313" key="7">
    <source>
        <dbReference type="EnsemblProtists" id="PYU1_T000096"/>
    </source>
</evidence>
<feature type="region of interest" description="Disordered" evidence="5">
    <location>
        <begin position="114"/>
        <end position="141"/>
    </location>
</feature>
<dbReference type="AlphaFoldDB" id="K3W555"/>
<keyword evidence="3" id="KW-0378">Hydrolase</keyword>
<dbReference type="SUPFAM" id="SSF49758">
    <property type="entry name" value="Calpain large subunit, middle domain (domain III)"/>
    <property type="match status" value="1"/>
</dbReference>
<dbReference type="InterPro" id="IPR022683">
    <property type="entry name" value="Calpain_III"/>
</dbReference>
<keyword evidence="2" id="KW-0645">Protease</keyword>
<feature type="region of interest" description="Disordered" evidence="5">
    <location>
        <begin position="20"/>
        <end position="65"/>
    </location>
</feature>
<dbReference type="PANTHER" id="PTHR10183:SF379">
    <property type="entry name" value="CALPAIN-5"/>
    <property type="match status" value="1"/>
</dbReference>
<evidence type="ECO:0000313" key="8">
    <source>
        <dbReference type="Proteomes" id="UP000019132"/>
    </source>
</evidence>
<reference evidence="7" key="3">
    <citation type="submission" date="2015-02" db="UniProtKB">
        <authorList>
            <consortium name="EnsemblProtists"/>
        </authorList>
    </citation>
    <scope>IDENTIFICATION</scope>
    <source>
        <strain evidence="7">DAOM BR144</strain>
    </source>
</reference>
<dbReference type="VEuPathDB" id="FungiDB:PYU1_G000096"/>
<evidence type="ECO:0000259" key="6">
    <source>
        <dbReference type="SMART" id="SM00720"/>
    </source>
</evidence>
<evidence type="ECO:0000256" key="1">
    <source>
        <dbReference type="ARBA" id="ARBA00007623"/>
    </source>
</evidence>
<dbReference type="InterPro" id="IPR022684">
    <property type="entry name" value="Calpain_cysteine_protease"/>
</dbReference>
<name>K3W555_GLOUD</name>
<dbReference type="GO" id="GO:0006508">
    <property type="term" value="P:proteolysis"/>
    <property type="evidence" value="ECO:0007669"/>
    <property type="project" value="UniProtKB-KW"/>
</dbReference>
<comment type="similarity">
    <text evidence="1">Belongs to the peptidase C2 family.</text>
</comment>
<organism evidence="7 8">
    <name type="scientific">Globisporangium ultimum (strain ATCC 200006 / CBS 805.95 / DAOM BR144)</name>
    <name type="common">Pythium ultimum</name>
    <dbReference type="NCBI Taxonomy" id="431595"/>
    <lineage>
        <taxon>Eukaryota</taxon>
        <taxon>Sar</taxon>
        <taxon>Stramenopiles</taxon>
        <taxon>Oomycota</taxon>
        <taxon>Peronosporomycetes</taxon>
        <taxon>Pythiales</taxon>
        <taxon>Pythiaceae</taxon>
        <taxon>Globisporangium</taxon>
    </lineage>
</organism>
<feature type="domain" description="Peptidase C2 calpain" evidence="6">
    <location>
        <begin position="224"/>
        <end position="369"/>
    </location>
</feature>
<dbReference type="HOGENOM" id="CLU_742888_0_0_1"/>
<dbReference type="InParanoid" id="K3W555"/>
<evidence type="ECO:0000256" key="3">
    <source>
        <dbReference type="ARBA" id="ARBA00022801"/>
    </source>
</evidence>
<keyword evidence="4" id="KW-0788">Thiol protease</keyword>
<evidence type="ECO:0000256" key="5">
    <source>
        <dbReference type="SAM" id="MobiDB-lite"/>
    </source>
</evidence>
<dbReference type="eggNOG" id="KOG0045">
    <property type="taxonomic scope" value="Eukaryota"/>
</dbReference>